<dbReference type="Pfam" id="PF24626">
    <property type="entry name" value="SH3_Tf2-1"/>
    <property type="match status" value="1"/>
</dbReference>
<evidence type="ECO:0000313" key="8">
    <source>
        <dbReference type="EMBL" id="MBW0518450.1"/>
    </source>
</evidence>
<dbReference type="InterPro" id="IPR056924">
    <property type="entry name" value="SH3_Tf2-1"/>
</dbReference>
<dbReference type="SUPFAM" id="SSF54160">
    <property type="entry name" value="Chromo domain-like"/>
    <property type="match status" value="1"/>
</dbReference>
<evidence type="ECO:0000256" key="1">
    <source>
        <dbReference type="ARBA" id="ARBA00022679"/>
    </source>
</evidence>
<dbReference type="CDD" id="cd00024">
    <property type="entry name" value="CD_CSD"/>
    <property type="match status" value="1"/>
</dbReference>
<evidence type="ECO:0000313" key="9">
    <source>
        <dbReference type="Proteomes" id="UP000765509"/>
    </source>
</evidence>
<dbReference type="CDD" id="cd09274">
    <property type="entry name" value="RNase_HI_RT_Ty3"/>
    <property type="match status" value="1"/>
</dbReference>
<evidence type="ECO:0000256" key="5">
    <source>
        <dbReference type="ARBA" id="ARBA00022801"/>
    </source>
</evidence>
<evidence type="ECO:0000256" key="3">
    <source>
        <dbReference type="ARBA" id="ARBA00022722"/>
    </source>
</evidence>
<dbReference type="SUPFAM" id="SSF56672">
    <property type="entry name" value="DNA/RNA polymerases"/>
    <property type="match status" value="1"/>
</dbReference>
<dbReference type="AlphaFoldDB" id="A0A9Q3EFZ6"/>
<dbReference type="GO" id="GO:0016787">
    <property type="term" value="F:hydrolase activity"/>
    <property type="evidence" value="ECO:0007669"/>
    <property type="project" value="UniProtKB-KW"/>
</dbReference>
<keyword evidence="9" id="KW-1185">Reference proteome</keyword>
<name>A0A9Q3EFZ6_9BASI</name>
<dbReference type="EMBL" id="AVOT02026650">
    <property type="protein sequence ID" value="MBW0518450.1"/>
    <property type="molecule type" value="Genomic_DNA"/>
</dbReference>
<proteinExistence type="predicted"/>
<dbReference type="Gene3D" id="2.40.50.40">
    <property type="match status" value="1"/>
</dbReference>
<dbReference type="InterPro" id="IPR016197">
    <property type="entry name" value="Chromo-like_dom_sf"/>
</dbReference>
<keyword evidence="6" id="KW-0695">RNA-directed DNA polymerase</keyword>
<gene>
    <name evidence="8" type="ORF">O181_058165</name>
</gene>
<sequence>MDLPTLSFHAFLGEKLDYEEEPEEIEPVLKEALSQTQLLKEESTTSPILSHCNPSLPNSVETDASYYSSAAVLSQVNNSGKHSIAFDCHKLLPAEINYKIHDKELLGIAWALKRWRAVPLSVSHSFEVLKDHSSLQYFMSSKFLSFCQARWNEFLSDFHFTINYRPGRNLSTAFHPKTYGQTERLNIILEQYIWIDLSTKLQSVQQSVKEELESEICQFKKYSDRKRTIPPDFQPGDNIWLASKNTKTTRPTKKLSDEFLGRFEVLKKIGSHAYHLKFPQQCKSLYPIFHVSLLESVKKLTISNQHQFSPPLVLAEEQEEWEVAQVLDSKLKRGGLWYPVKWKGFNEDAERTAFKLPSELTSAPDLVP</sequence>
<dbReference type="GO" id="GO:0006338">
    <property type="term" value="P:chromatin remodeling"/>
    <property type="evidence" value="ECO:0007669"/>
    <property type="project" value="UniProtKB-ARBA"/>
</dbReference>
<keyword evidence="4" id="KW-0255">Endonuclease</keyword>
<dbReference type="Proteomes" id="UP000765509">
    <property type="component" value="Unassembled WGS sequence"/>
</dbReference>
<keyword evidence="1" id="KW-0808">Transferase</keyword>
<dbReference type="GO" id="GO:0004519">
    <property type="term" value="F:endonuclease activity"/>
    <property type="evidence" value="ECO:0007669"/>
    <property type="project" value="UniProtKB-KW"/>
</dbReference>
<evidence type="ECO:0000256" key="2">
    <source>
        <dbReference type="ARBA" id="ARBA00022695"/>
    </source>
</evidence>
<dbReference type="Pfam" id="PF17917">
    <property type="entry name" value="RT_RNaseH"/>
    <property type="match status" value="1"/>
</dbReference>
<dbReference type="InterPro" id="IPR041373">
    <property type="entry name" value="RT_RNaseH"/>
</dbReference>
<evidence type="ECO:0000259" key="7">
    <source>
        <dbReference type="PROSITE" id="PS50013"/>
    </source>
</evidence>
<reference evidence="8" key="1">
    <citation type="submission" date="2021-03" db="EMBL/GenBank/DDBJ databases">
        <title>Draft genome sequence of rust myrtle Austropuccinia psidii MF-1, a brazilian biotype.</title>
        <authorList>
            <person name="Quecine M.C."/>
            <person name="Pachon D.M.R."/>
            <person name="Bonatelli M.L."/>
            <person name="Correr F.H."/>
            <person name="Franceschini L.M."/>
            <person name="Leite T.F."/>
            <person name="Margarido G.R.A."/>
            <person name="Almeida C.A."/>
            <person name="Ferrarezi J.A."/>
            <person name="Labate C.A."/>
        </authorList>
    </citation>
    <scope>NUCLEOTIDE SEQUENCE</scope>
    <source>
        <strain evidence="8">MF-1</strain>
    </source>
</reference>
<organism evidence="8 9">
    <name type="scientific">Austropuccinia psidii MF-1</name>
    <dbReference type="NCBI Taxonomy" id="1389203"/>
    <lineage>
        <taxon>Eukaryota</taxon>
        <taxon>Fungi</taxon>
        <taxon>Dikarya</taxon>
        <taxon>Basidiomycota</taxon>
        <taxon>Pucciniomycotina</taxon>
        <taxon>Pucciniomycetes</taxon>
        <taxon>Pucciniales</taxon>
        <taxon>Sphaerophragmiaceae</taxon>
        <taxon>Austropuccinia</taxon>
    </lineage>
</organism>
<evidence type="ECO:0000256" key="4">
    <source>
        <dbReference type="ARBA" id="ARBA00022759"/>
    </source>
</evidence>
<dbReference type="InterPro" id="IPR000953">
    <property type="entry name" value="Chromo/chromo_shadow_dom"/>
</dbReference>
<evidence type="ECO:0000256" key="6">
    <source>
        <dbReference type="ARBA" id="ARBA00022918"/>
    </source>
</evidence>
<keyword evidence="2" id="KW-0548">Nucleotidyltransferase</keyword>
<dbReference type="PROSITE" id="PS50013">
    <property type="entry name" value="CHROMO_2"/>
    <property type="match status" value="1"/>
</dbReference>
<protein>
    <recommendedName>
        <fullName evidence="7">Chromo domain-containing protein</fullName>
    </recommendedName>
</protein>
<keyword evidence="5" id="KW-0378">Hydrolase</keyword>
<dbReference type="GO" id="GO:0003964">
    <property type="term" value="F:RNA-directed DNA polymerase activity"/>
    <property type="evidence" value="ECO:0007669"/>
    <property type="project" value="UniProtKB-KW"/>
</dbReference>
<dbReference type="PANTHER" id="PTHR37984:SF5">
    <property type="entry name" value="PROTEIN NYNRIN-LIKE"/>
    <property type="match status" value="1"/>
</dbReference>
<keyword evidence="3" id="KW-0540">Nuclease</keyword>
<dbReference type="PANTHER" id="PTHR37984">
    <property type="entry name" value="PROTEIN CBG26694"/>
    <property type="match status" value="1"/>
</dbReference>
<comment type="caution">
    <text evidence="8">The sequence shown here is derived from an EMBL/GenBank/DDBJ whole genome shotgun (WGS) entry which is preliminary data.</text>
</comment>
<dbReference type="InterPro" id="IPR050951">
    <property type="entry name" value="Retrovirus_Pol_polyprotein"/>
</dbReference>
<feature type="domain" description="Chromo" evidence="7">
    <location>
        <begin position="321"/>
        <end position="368"/>
    </location>
</feature>
<accession>A0A9Q3EFZ6</accession>
<dbReference type="InterPro" id="IPR043502">
    <property type="entry name" value="DNA/RNA_pol_sf"/>
</dbReference>